<dbReference type="AlphaFoldDB" id="A0A810MTZ3"/>
<proteinExistence type="predicted"/>
<feature type="compositionally biased region" description="Polar residues" evidence="1">
    <location>
        <begin position="27"/>
        <end position="49"/>
    </location>
</feature>
<feature type="compositionally biased region" description="Acidic residues" evidence="1">
    <location>
        <begin position="62"/>
        <end position="75"/>
    </location>
</feature>
<dbReference type="EMBL" id="AP023359">
    <property type="protein sequence ID" value="BCJ63980.1"/>
    <property type="molecule type" value="Genomic_DNA"/>
</dbReference>
<name>A0A810MTZ3_9ACTN</name>
<feature type="region of interest" description="Disordered" evidence="1">
    <location>
        <begin position="1"/>
        <end position="90"/>
    </location>
</feature>
<dbReference type="KEGG" id="pry:Prubr_10010"/>
<evidence type="ECO:0000256" key="1">
    <source>
        <dbReference type="SAM" id="MobiDB-lite"/>
    </source>
</evidence>
<dbReference type="Proteomes" id="UP000680866">
    <property type="component" value="Chromosome"/>
</dbReference>
<evidence type="ECO:0000313" key="3">
    <source>
        <dbReference type="Proteomes" id="UP000680866"/>
    </source>
</evidence>
<evidence type="ECO:0000313" key="2">
    <source>
        <dbReference type="EMBL" id="BCJ63980.1"/>
    </source>
</evidence>
<gene>
    <name evidence="2" type="ORF">Prubr_10010</name>
</gene>
<keyword evidence="3" id="KW-1185">Reference proteome</keyword>
<sequence length="90" mass="9579">MKRDDPADQFVPPLGEPVEATRPGASEEQTTGPDATGSDATRPTPTSAEQDGDFADEHDNTTVDDDILTGEDVDREPEAPNGWAGLEEEP</sequence>
<reference evidence="2" key="1">
    <citation type="submission" date="2020-08" db="EMBL/GenBank/DDBJ databases">
        <title>Whole genome shotgun sequence of Polymorphospora rubra NBRC 101157.</title>
        <authorList>
            <person name="Komaki H."/>
            <person name="Tamura T."/>
        </authorList>
    </citation>
    <scope>NUCLEOTIDE SEQUENCE</scope>
    <source>
        <strain evidence="2">NBRC 101157</strain>
    </source>
</reference>
<accession>A0A810MTZ3</accession>
<protein>
    <submittedName>
        <fullName evidence="2">Uncharacterized protein</fullName>
    </submittedName>
</protein>
<organism evidence="2 3">
    <name type="scientific">Polymorphospora rubra</name>
    <dbReference type="NCBI Taxonomy" id="338584"/>
    <lineage>
        <taxon>Bacteria</taxon>
        <taxon>Bacillati</taxon>
        <taxon>Actinomycetota</taxon>
        <taxon>Actinomycetes</taxon>
        <taxon>Micromonosporales</taxon>
        <taxon>Micromonosporaceae</taxon>
        <taxon>Polymorphospora</taxon>
    </lineage>
</organism>
<dbReference type="RefSeq" id="WP_212822049.1">
    <property type="nucleotide sequence ID" value="NZ_AP023359.1"/>
</dbReference>